<organism evidence="1 2">
    <name type="scientific">Phytophthora nicotianae P1976</name>
    <dbReference type="NCBI Taxonomy" id="1317066"/>
    <lineage>
        <taxon>Eukaryota</taxon>
        <taxon>Sar</taxon>
        <taxon>Stramenopiles</taxon>
        <taxon>Oomycota</taxon>
        <taxon>Peronosporomycetes</taxon>
        <taxon>Peronosporales</taxon>
        <taxon>Peronosporaceae</taxon>
        <taxon>Phytophthora</taxon>
    </lineage>
</organism>
<dbReference type="Proteomes" id="UP000028582">
    <property type="component" value="Unassembled WGS sequence"/>
</dbReference>
<name>A0A080YW96_PHYNI</name>
<gene>
    <name evidence="1" type="ORF">F444_22963</name>
</gene>
<evidence type="ECO:0000313" key="1">
    <source>
        <dbReference type="EMBL" id="ETO58657.1"/>
    </source>
</evidence>
<protein>
    <submittedName>
        <fullName evidence="1">Uncharacterized protein</fullName>
    </submittedName>
</protein>
<sequence>SSYRSPTPSLYIAEAVLAGPGGRRQQSQRLRRWCLQHERRRFNPNQHVREQNE</sequence>
<accession>A0A080YW96</accession>
<reference evidence="1 2" key="1">
    <citation type="submission" date="2013-11" db="EMBL/GenBank/DDBJ databases">
        <title>The Genome Sequence of Phytophthora parasitica P1976.</title>
        <authorList>
            <consortium name="The Broad Institute Genomics Platform"/>
            <person name="Russ C."/>
            <person name="Tyler B."/>
            <person name="Panabieres F."/>
            <person name="Shan W."/>
            <person name="Tripathy S."/>
            <person name="Grunwald N."/>
            <person name="Machado M."/>
            <person name="Johnson C.S."/>
            <person name="Walker B."/>
            <person name="Young S."/>
            <person name="Zeng Q."/>
            <person name="Gargeya S."/>
            <person name="Fitzgerald M."/>
            <person name="Haas B."/>
            <person name="Abouelleil A."/>
            <person name="Allen A.W."/>
            <person name="Alvarado L."/>
            <person name="Arachchi H.M."/>
            <person name="Berlin A.M."/>
            <person name="Chapman S.B."/>
            <person name="Gainer-Dewar J."/>
            <person name="Goldberg J."/>
            <person name="Griggs A."/>
            <person name="Gujja S."/>
            <person name="Hansen M."/>
            <person name="Howarth C."/>
            <person name="Imamovic A."/>
            <person name="Ireland A."/>
            <person name="Larimer J."/>
            <person name="McCowan C."/>
            <person name="Murphy C."/>
            <person name="Pearson M."/>
            <person name="Poon T.W."/>
            <person name="Priest M."/>
            <person name="Roberts A."/>
            <person name="Saif S."/>
            <person name="Shea T."/>
            <person name="Sisk P."/>
            <person name="Sykes S."/>
            <person name="Wortman J."/>
            <person name="Nusbaum C."/>
            <person name="Birren B."/>
        </authorList>
    </citation>
    <scope>NUCLEOTIDE SEQUENCE [LARGE SCALE GENOMIC DNA]</scope>
    <source>
        <strain evidence="1 2">P1976</strain>
    </source>
</reference>
<feature type="non-terminal residue" evidence="1">
    <location>
        <position position="1"/>
    </location>
</feature>
<comment type="caution">
    <text evidence="1">The sequence shown here is derived from an EMBL/GenBank/DDBJ whole genome shotgun (WGS) entry which is preliminary data.</text>
</comment>
<dbReference type="AlphaFoldDB" id="A0A080YW96"/>
<evidence type="ECO:0000313" key="2">
    <source>
        <dbReference type="Proteomes" id="UP000028582"/>
    </source>
</evidence>
<dbReference type="EMBL" id="ANJA01004970">
    <property type="protein sequence ID" value="ETO58657.1"/>
    <property type="molecule type" value="Genomic_DNA"/>
</dbReference>
<proteinExistence type="predicted"/>